<keyword evidence="5 11" id="KW-0378">Hydrolase</keyword>
<proteinExistence type="predicted"/>
<dbReference type="InterPro" id="IPR046342">
    <property type="entry name" value="CBS_dom_sf"/>
</dbReference>
<keyword evidence="4" id="KW-0479">Metal-binding</keyword>
<dbReference type="PROSITE" id="PS51371">
    <property type="entry name" value="CBS"/>
    <property type="match status" value="1"/>
</dbReference>
<dbReference type="SMART" id="SM00116">
    <property type="entry name" value="CBS"/>
    <property type="match status" value="2"/>
</dbReference>
<dbReference type="Pfam" id="PF00571">
    <property type="entry name" value="CBS"/>
    <property type="match status" value="1"/>
</dbReference>
<keyword evidence="12" id="KW-1185">Reference proteome</keyword>
<dbReference type="Pfam" id="PF07085">
    <property type="entry name" value="DRTGG"/>
    <property type="match status" value="1"/>
</dbReference>
<dbReference type="InterPro" id="IPR000644">
    <property type="entry name" value="CBS_dom"/>
</dbReference>
<dbReference type="InterPro" id="IPR004097">
    <property type="entry name" value="DHHA2"/>
</dbReference>
<comment type="catalytic activity">
    <reaction evidence="8">
        <text>diphosphate + H2O = 2 phosphate + H(+)</text>
        <dbReference type="Rhea" id="RHEA:24576"/>
        <dbReference type="ChEBI" id="CHEBI:15377"/>
        <dbReference type="ChEBI" id="CHEBI:15378"/>
        <dbReference type="ChEBI" id="CHEBI:33019"/>
        <dbReference type="ChEBI" id="CHEBI:43474"/>
        <dbReference type="EC" id="3.6.1.1"/>
    </reaction>
</comment>
<keyword evidence="9" id="KW-0129">CBS domain</keyword>
<dbReference type="InterPro" id="IPR038763">
    <property type="entry name" value="DHH_sf"/>
</dbReference>
<organism evidence="11 12">
    <name type="scientific">Luteolibacter algae</name>
    <dbReference type="NCBI Taxonomy" id="454151"/>
    <lineage>
        <taxon>Bacteria</taxon>
        <taxon>Pseudomonadati</taxon>
        <taxon>Verrucomicrobiota</taxon>
        <taxon>Verrucomicrobiia</taxon>
        <taxon>Verrucomicrobiales</taxon>
        <taxon>Verrucomicrobiaceae</taxon>
        <taxon>Luteolibacter</taxon>
    </lineage>
</organism>
<reference evidence="12" key="1">
    <citation type="journal article" date="2019" name="Int. J. Syst. Evol. Microbiol.">
        <title>The Global Catalogue of Microorganisms (GCM) 10K type strain sequencing project: providing services to taxonomists for standard genome sequencing and annotation.</title>
        <authorList>
            <consortium name="The Broad Institute Genomics Platform"/>
            <consortium name="The Broad Institute Genome Sequencing Center for Infectious Disease"/>
            <person name="Wu L."/>
            <person name="Ma J."/>
        </authorList>
    </citation>
    <scope>NUCLEOTIDE SEQUENCE [LARGE SCALE GENOMIC DNA]</scope>
    <source>
        <strain evidence="12">CGMCC 4.7106</strain>
    </source>
</reference>
<dbReference type="SUPFAM" id="SSF75138">
    <property type="entry name" value="HprK N-terminal domain-like"/>
    <property type="match status" value="1"/>
</dbReference>
<comment type="cofactor">
    <cofactor evidence="1">
        <name>Mn(2+)</name>
        <dbReference type="ChEBI" id="CHEBI:29035"/>
    </cofactor>
</comment>
<evidence type="ECO:0000259" key="10">
    <source>
        <dbReference type="PROSITE" id="PS51371"/>
    </source>
</evidence>
<dbReference type="InterPro" id="IPR038222">
    <property type="entry name" value="DHHA2_dom_sf"/>
</dbReference>
<dbReference type="NCBIfam" id="NF011443">
    <property type="entry name" value="PRK14869.1-5"/>
    <property type="match status" value="1"/>
</dbReference>
<dbReference type="Proteomes" id="UP001597375">
    <property type="component" value="Unassembled WGS sequence"/>
</dbReference>
<evidence type="ECO:0000256" key="7">
    <source>
        <dbReference type="ARBA" id="ARBA00032535"/>
    </source>
</evidence>
<dbReference type="InterPro" id="IPR001667">
    <property type="entry name" value="DDH_dom"/>
</dbReference>
<protein>
    <recommendedName>
        <fullName evidence="3">inorganic diphosphatase</fullName>
        <ecNumber evidence="3">3.6.1.1</ecNumber>
    </recommendedName>
    <alternativeName>
        <fullName evidence="7">Pyrophosphate phospho-hydrolase</fullName>
    </alternativeName>
</protein>
<dbReference type="SMART" id="SM01131">
    <property type="entry name" value="DHHA2"/>
    <property type="match status" value="1"/>
</dbReference>
<evidence type="ECO:0000313" key="11">
    <source>
        <dbReference type="EMBL" id="MFD2256480.1"/>
    </source>
</evidence>
<feature type="domain" description="CBS" evidence="10">
    <location>
        <begin position="72"/>
        <end position="130"/>
    </location>
</feature>
<evidence type="ECO:0000256" key="6">
    <source>
        <dbReference type="ARBA" id="ARBA00023211"/>
    </source>
</evidence>
<comment type="caution">
    <text evidence="11">The sequence shown here is derived from an EMBL/GenBank/DDBJ whole genome shotgun (WGS) entry which is preliminary data.</text>
</comment>
<keyword evidence="6" id="KW-0464">Manganese</keyword>
<sequence length="565" mass="61825">MSPFYVIGHKNPDTDAVCSAIGHAALLRACGEEPEAVAARCGEVSQRTKWVLEKAGCEAPVLLTDARTDAGMICKREIIQVRPTDTFLVAYNRMLAASIRCVPVVMDDGKVIGMLQYINLLKLLLPENTEGISVRTVHASLNNLAATLGAESHGATICDSDAEEDLILLVGASSQQTVESRLKQATNEGNIQRFLVICGDRPIVQRLAIEKGARALLVTGSNQISQEIKDFAIAKGTVLLRCRQDTASANTLIRCSRTVQHVMETNFISIRENEPVSKIRKQLVTVDQDLFPVMELGTNTMLGVLAKSDLVDPPKLRFALVDHNEYAQAVSGIEEATITEVIDHHRLSGDLVSREPIRYLNEPVGSTCTLVARKFFHRDLIPSPSVALCLCGGIVSDTLCLTSPTTTKLDRKMLTWLSGIARVDAKEFAEEFFAVGSLIANGTADEILNSDRKEFNEQGTFLSISQVEERDLHGFKARREELEKALKDLLDANKYDIAVLVITDVALLKSMVLAVGKESIVAGLPFNRLDDNLYVAPGVVSRKRQIFPAVCEAIEHAHLQPSEDS</sequence>
<dbReference type="NCBIfam" id="NF011448">
    <property type="entry name" value="PRK14869.2-4"/>
    <property type="match status" value="1"/>
</dbReference>
<dbReference type="Pfam" id="PF02833">
    <property type="entry name" value="DHHA2"/>
    <property type="match status" value="1"/>
</dbReference>
<dbReference type="PANTHER" id="PTHR12112">
    <property type="entry name" value="BNIP - RELATED"/>
    <property type="match status" value="1"/>
</dbReference>
<dbReference type="Gene3D" id="3.90.1640.10">
    <property type="entry name" value="inorganic pyrophosphatase (n-terminal core)"/>
    <property type="match status" value="2"/>
</dbReference>
<dbReference type="SUPFAM" id="SSF54631">
    <property type="entry name" value="CBS-domain pair"/>
    <property type="match status" value="1"/>
</dbReference>
<evidence type="ECO:0000256" key="1">
    <source>
        <dbReference type="ARBA" id="ARBA00001936"/>
    </source>
</evidence>
<evidence type="ECO:0000256" key="8">
    <source>
        <dbReference type="ARBA" id="ARBA00047820"/>
    </source>
</evidence>
<name>A0ABW5D9Z7_9BACT</name>
<evidence type="ECO:0000256" key="4">
    <source>
        <dbReference type="ARBA" id="ARBA00022723"/>
    </source>
</evidence>
<dbReference type="Gene3D" id="3.10.310.20">
    <property type="entry name" value="DHHA2 domain"/>
    <property type="match status" value="1"/>
</dbReference>
<evidence type="ECO:0000313" key="12">
    <source>
        <dbReference type="Proteomes" id="UP001597375"/>
    </source>
</evidence>
<dbReference type="SUPFAM" id="SSF64182">
    <property type="entry name" value="DHH phosphoesterases"/>
    <property type="match status" value="1"/>
</dbReference>
<dbReference type="RefSeq" id="WP_386819738.1">
    <property type="nucleotide sequence ID" value="NZ_JBHUIT010000008.1"/>
</dbReference>
<dbReference type="GO" id="GO:0004427">
    <property type="term" value="F:inorganic diphosphate phosphatase activity"/>
    <property type="evidence" value="ECO:0007669"/>
    <property type="project" value="UniProtKB-EC"/>
</dbReference>
<dbReference type="PANTHER" id="PTHR12112:SF22">
    <property type="entry name" value="MANGANESE-DEPENDENT INORGANIC PYROPHOSPHATASE-RELATED"/>
    <property type="match status" value="1"/>
</dbReference>
<dbReference type="EMBL" id="JBHUIT010000008">
    <property type="protein sequence ID" value="MFD2256480.1"/>
    <property type="molecule type" value="Genomic_DNA"/>
</dbReference>
<evidence type="ECO:0000256" key="3">
    <source>
        <dbReference type="ARBA" id="ARBA00012146"/>
    </source>
</evidence>
<gene>
    <name evidence="11" type="ORF">ACFSSA_07325</name>
</gene>
<evidence type="ECO:0000256" key="9">
    <source>
        <dbReference type="PROSITE-ProRule" id="PRU00703"/>
    </source>
</evidence>
<dbReference type="Gene3D" id="3.40.1390.20">
    <property type="entry name" value="HprK N-terminal domain-like"/>
    <property type="match status" value="1"/>
</dbReference>
<dbReference type="EC" id="3.6.1.1" evidence="3"/>
<dbReference type="InterPro" id="IPR028979">
    <property type="entry name" value="Ser_kin/Pase_Hpr-like_N_sf"/>
</dbReference>
<dbReference type="Gene3D" id="3.90.1280.20">
    <property type="match status" value="1"/>
</dbReference>
<dbReference type="InterPro" id="IPR010766">
    <property type="entry name" value="DRTGG"/>
</dbReference>
<evidence type="ECO:0000256" key="5">
    <source>
        <dbReference type="ARBA" id="ARBA00022801"/>
    </source>
</evidence>
<comment type="subunit">
    <text evidence="2">Homohexamer.</text>
</comment>
<accession>A0ABW5D9Z7</accession>
<dbReference type="Pfam" id="PF01368">
    <property type="entry name" value="DHH"/>
    <property type="match status" value="1"/>
</dbReference>
<evidence type="ECO:0000256" key="2">
    <source>
        <dbReference type="ARBA" id="ARBA00011643"/>
    </source>
</evidence>